<dbReference type="GeneID" id="101402194"/>
<gene>
    <name evidence="9" type="primary">LOC101402194</name>
</gene>
<evidence type="ECO:0000256" key="3">
    <source>
        <dbReference type="ARBA" id="ARBA00022483"/>
    </source>
</evidence>
<dbReference type="RefSeq" id="XP_014644773.1">
    <property type="nucleotide sequence ID" value="XM_014789287.1"/>
</dbReference>
<protein>
    <recommendedName>
        <fullName evidence="4 5">Exocyst complex component 7</fullName>
    </recommendedName>
    <alternativeName>
        <fullName evidence="5">Exocyst complex component Exo70</fullName>
    </alternativeName>
</protein>
<comment type="similarity">
    <text evidence="1 5">Belongs to the EXO70 family.</text>
</comment>
<dbReference type="PANTHER" id="PTHR12542:SF41">
    <property type="entry name" value="EXOCYST COMPLEX COMPONENT 7"/>
    <property type="match status" value="1"/>
</dbReference>
<dbReference type="InterPro" id="IPR016159">
    <property type="entry name" value="Cullin_repeat-like_dom_sf"/>
</dbReference>
<reference evidence="9" key="1">
    <citation type="submission" date="2025-08" db="UniProtKB">
        <authorList>
            <consortium name="RefSeq"/>
        </authorList>
    </citation>
    <scope>IDENTIFICATION</scope>
</reference>
<keyword evidence="5" id="KW-0653">Protein transport</keyword>
<comment type="function">
    <text evidence="5">Component of the exocyst complex involved in the docking of exocytic vesicles with fusion sites on the plasma membrane.</text>
</comment>
<dbReference type="InterPro" id="IPR046364">
    <property type="entry name" value="Exo70_C"/>
</dbReference>
<evidence type="ECO:0000256" key="4">
    <source>
        <dbReference type="ARBA" id="ARBA00026169"/>
    </source>
</evidence>
<evidence type="ECO:0000256" key="1">
    <source>
        <dbReference type="ARBA" id="ARBA00006756"/>
    </source>
</evidence>
<name>A0ABM1CYZ2_CERSS</name>
<keyword evidence="2 5" id="KW-0813">Transport</keyword>
<dbReference type="InterPro" id="IPR004140">
    <property type="entry name" value="Exo70"/>
</dbReference>
<feature type="domain" description="Exocyst complex subunit Exo70 C-terminal" evidence="7">
    <location>
        <begin position="282"/>
        <end position="659"/>
    </location>
</feature>
<evidence type="ECO:0000256" key="5">
    <source>
        <dbReference type="RuleBase" id="RU365026"/>
    </source>
</evidence>
<evidence type="ECO:0000259" key="7">
    <source>
        <dbReference type="Pfam" id="PF03081"/>
    </source>
</evidence>
<evidence type="ECO:0000256" key="2">
    <source>
        <dbReference type="ARBA" id="ARBA00022448"/>
    </source>
</evidence>
<dbReference type="SUPFAM" id="SSF74788">
    <property type="entry name" value="Cullin repeat-like"/>
    <property type="match status" value="1"/>
</dbReference>
<evidence type="ECO:0000313" key="8">
    <source>
        <dbReference type="Proteomes" id="UP000694910"/>
    </source>
</evidence>
<sequence length="666" mass="76440">MIPPQEASARRREIEDKLKQEEETLSFIRDSLEKSDQLTKNMVSILSSFESRLMKLENSIIPVHKQTENLQRLQENVEKTLSCLDHVISYYHVASDTEKIIREGPTGRLEEYLGSMAKIQKAVEYFQDNSPDSPELNKVKLLFERGKESLESEFRSLMTWHSKVVSPVLILDLISGEDELEVQEDVPLEHLPEGVLQDVIRISRWLVEYGRNQDFMNVYYQIRSSQLDRSIKGLKEHFRKSSSSSGVPYSPAIPNKRKDTPTKKPVKRPGRDDMLDVETDAYIHCVSAFVKLAQSEYQLLTDVIPEHHQKKTFDSLIQDALDGLMLEGENIVSAARKAIVRHDFSAVLTVFPILRHLKQTKPEFDQVLQGTAASTKNKLPSLITSMETVGAKALEDFADNIKNDPDKEYNMPKDGTVHELTSNAILFLQQLLDFQETAGAMLASQVLGDTYNIPLDPRETSSSATSYSSEFSKRLLSTYICKVLGNLQLNLLSKSKVYEDPALSAIFLHNNYNYILKALEKSELIQLVAVTQKTAERSYREHIEQQIQTYQRSWLKVTDYITEKNLPVFQPGVKLRDKERQMIKERFKGFNDGLEELCKIQKAWAIPDTEQRDKIRQAQKNIVKETYGAFLHRYGSIPFTKNPEKYIKYRVEQVGDMIDRLFDTSA</sequence>
<dbReference type="PANTHER" id="PTHR12542">
    <property type="entry name" value="EXOCYST COMPLEX PROTEIN EXO70"/>
    <property type="match status" value="1"/>
</dbReference>
<dbReference type="Proteomes" id="UP000694910">
    <property type="component" value="Unplaced"/>
</dbReference>
<keyword evidence="3 5" id="KW-0268">Exocytosis</keyword>
<dbReference type="Gene3D" id="1.20.1280.170">
    <property type="entry name" value="Exocyst complex component Exo70"/>
    <property type="match status" value="1"/>
</dbReference>
<accession>A0ABM1CYZ2</accession>
<evidence type="ECO:0000256" key="6">
    <source>
        <dbReference type="SAM" id="MobiDB-lite"/>
    </source>
</evidence>
<keyword evidence="8" id="KW-1185">Reference proteome</keyword>
<feature type="region of interest" description="Disordered" evidence="6">
    <location>
        <begin position="238"/>
        <end position="272"/>
    </location>
</feature>
<dbReference type="Pfam" id="PF03081">
    <property type="entry name" value="Exo70_C"/>
    <property type="match status" value="1"/>
</dbReference>
<organism evidence="8 9">
    <name type="scientific">Ceratotherium simum simum</name>
    <name type="common">Southern white rhinoceros</name>
    <dbReference type="NCBI Taxonomy" id="73337"/>
    <lineage>
        <taxon>Eukaryota</taxon>
        <taxon>Metazoa</taxon>
        <taxon>Chordata</taxon>
        <taxon>Craniata</taxon>
        <taxon>Vertebrata</taxon>
        <taxon>Euteleostomi</taxon>
        <taxon>Mammalia</taxon>
        <taxon>Eutheria</taxon>
        <taxon>Laurasiatheria</taxon>
        <taxon>Perissodactyla</taxon>
        <taxon>Rhinocerotidae</taxon>
        <taxon>Ceratotherium</taxon>
    </lineage>
</organism>
<proteinExistence type="inferred from homology"/>
<dbReference type="Pfam" id="PF20669">
    <property type="entry name" value="Exo70_N"/>
    <property type="match status" value="1"/>
</dbReference>
<evidence type="ECO:0000313" key="9">
    <source>
        <dbReference type="RefSeq" id="XP_014644773.1"/>
    </source>
</evidence>